<evidence type="ECO:0000313" key="2">
    <source>
        <dbReference type="EMBL" id="SVD56971.1"/>
    </source>
</evidence>
<accession>A0A382WFT6</accession>
<dbReference type="InterPro" id="IPR002225">
    <property type="entry name" value="3Beta_OHSteriod_DH/Estase"/>
</dbReference>
<sequence>MFSEYSLSAVGCVRTESQSEDLNSESVVIEDIVSFGQWDEILNGYTAIIHLAARAHVLSESSNSAIEEFRKVNRDATLRLAKSASTVGLKRFIYVSSIGVLGRSASM</sequence>
<dbReference type="GO" id="GO:0006694">
    <property type="term" value="P:steroid biosynthetic process"/>
    <property type="evidence" value="ECO:0007669"/>
    <property type="project" value="InterPro"/>
</dbReference>
<organism evidence="2">
    <name type="scientific">marine metagenome</name>
    <dbReference type="NCBI Taxonomy" id="408172"/>
    <lineage>
        <taxon>unclassified sequences</taxon>
        <taxon>metagenomes</taxon>
        <taxon>ecological metagenomes</taxon>
    </lineage>
</organism>
<dbReference type="AlphaFoldDB" id="A0A382WFT6"/>
<feature type="domain" description="3-beta hydroxysteroid dehydrogenase/isomerase" evidence="1">
    <location>
        <begin position="16"/>
        <end position="103"/>
    </location>
</feature>
<protein>
    <recommendedName>
        <fullName evidence="1">3-beta hydroxysteroid dehydrogenase/isomerase domain-containing protein</fullName>
    </recommendedName>
</protein>
<reference evidence="2" key="1">
    <citation type="submission" date="2018-05" db="EMBL/GenBank/DDBJ databases">
        <authorList>
            <person name="Lanie J.A."/>
            <person name="Ng W.-L."/>
            <person name="Kazmierczak K.M."/>
            <person name="Andrzejewski T.M."/>
            <person name="Davidsen T.M."/>
            <person name="Wayne K.J."/>
            <person name="Tettelin H."/>
            <person name="Glass J.I."/>
            <person name="Rusch D."/>
            <person name="Podicherti R."/>
            <person name="Tsui H.-C.T."/>
            <person name="Winkler M.E."/>
        </authorList>
    </citation>
    <scope>NUCLEOTIDE SEQUENCE</scope>
</reference>
<dbReference type="SUPFAM" id="SSF51735">
    <property type="entry name" value="NAD(P)-binding Rossmann-fold domains"/>
    <property type="match status" value="1"/>
</dbReference>
<dbReference type="Pfam" id="PF01073">
    <property type="entry name" value="3Beta_HSD"/>
    <property type="match status" value="1"/>
</dbReference>
<dbReference type="InterPro" id="IPR036291">
    <property type="entry name" value="NAD(P)-bd_dom_sf"/>
</dbReference>
<name>A0A382WFT6_9ZZZZ</name>
<dbReference type="Gene3D" id="3.40.50.720">
    <property type="entry name" value="NAD(P)-binding Rossmann-like Domain"/>
    <property type="match status" value="1"/>
</dbReference>
<dbReference type="GO" id="GO:0016616">
    <property type="term" value="F:oxidoreductase activity, acting on the CH-OH group of donors, NAD or NADP as acceptor"/>
    <property type="evidence" value="ECO:0007669"/>
    <property type="project" value="InterPro"/>
</dbReference>
<evidence type="ECO:0000259" key="1">
    <source>
        <dbReference type="Pfam" id="PF01073"/>
    </source>
</evidence>
<feature type="non-terminal residue" evidence="2">
    <location>
        <position position="107"/>
    </location>
</feature>
<dbReference type="EMBL" id="UINC01159079">
    <property type="protein sequence ID" value="SVD56971.1"/>
    <property type="molecule type" value="Genomic_DNA"/>
</dbReference>
<gene>
    <name evidence="2" type="ORF">METZ01_LOCUS409825</name>
</gene>
<proteinExistence type="predicted"/>